<keyword evidence="10" id="KW-0573">Peptidoglycan synthesis</keyword>
<dbReference type="GO" id="GO:0004180">
    <property type="term" value="F:carboxypeptidase activity"/>
    <property type="evidence" value="ECO:0007669"/>
    <property type="project" value="UniProtKB-KW"/>
</dbReference>
<dbReference type="SMART" id="SM00936">
    <property type="entry name" value="PBP5_C"/>
    <property type="match status" value="1"/>
</dbReference>
<evidence type="ECO:0000256" key="6">
    <source>
        <dbReference type="ARBA" id="ARBA00022670"/>
    </source>
</evidence>
<dbReference type="InterPro" id="IPR018044">
    <property type="entry name" value="Peptidase_S11"/>
</dbReference>
<sequence length="390" mass="43405">MKRIQKQIGFFMAFVLFFELWLFPASPKAQAQTTLASSAQSAYLMEYESGAVLFEKNADEKLYPASMTKMMGLLLIYEALNEGSLKWDDTVSASAHAASMGGSQIFLEENETMTVEDLVKAICIGSANDAMVAMAEKIGGSHEHFVEMMNEKAQTLGLTNTHFVNATGLHDKDHYSSAKDMAIIAQALIAKGGDDLLKITGTYDAYIREDGDDKFWLVNTNKLLKQYPGVDGLKTGFTQEAMSCITATAKKERVRLIAVVMKEPNSKQRNLEAKQLLDYGFSQMTQGILMKKDTVAETITLENGKPQIVKLKLKEDAIAVYPKGEQPAVVKKEITLTKELPYQKKETVATLTLTLDNQTKVKVPLYSDRNVEKRTFFDLCKHTLLALFFA</sequence>
<dbReference type="InterPro" id="IPR015956">
    <property type="entry name" value="Peniciliin-bd_prot_C_sf"/>
</dbReference>
<dbReference type="PANTHER" id="PTHR21581">
    <property type="entry name" value="D-ALANYL-D-ALANINE CARBOXYPEPTIDASE"/>
    <property type="match status" value="1"/>
</dbReference>
<dbReference type="SUPFAM" id="SSF56601">
    <property type="entry name" value="beta-lactamase/transpeptidase-like"/>
    <property type="match status" value="1"/>
</dbReference>
<gene>
    <name evidence="15" type="ORF">NE663_04295</name>
</gene>
<keyword evidence="11" id="KW-0961">Cell wall biogenesis/degradation</keyword>
<accession>A0ABT1SK30</accession>
<comment type="catalytic activity">
    <reaction evidence="12">
        <text>Preferential cleavage: (Ac)2-L-Lys-D-Ala-|-D-Ala. Also transpeptidation of peptidyl-alanyl moieties that are N-acyl substituents of D-alanine.</text>
        <dbReference type="EC" id="3.4.16.4"/>
    </reaction>
</comment>
<evidence type="ECO:0000256" key="5">
    <source>
        <dbReference type="ARBA" id="ARBA00022645"/>
    </source>
</evidence>
<evidence type="ECO:0000256" key="12">
    <source>
        <dbReference type="ARBA" id="ARBA00034000"/>
    </source>
</evidence>
<keyword evidence="16" id="KW-1185">Reference proteome</keyword>
<evidence type="ECO:0000256" key="10">
    <source>
        <dbReference type="ARBA" id="ARBA00022984"/>
    </source>
</evidence>
<dbReference type="PRINTS" id="PR00725">
    <property type="entry name" value="DADACBPTASE1"/>
</dbReference>
<dbReference type="Gene3D" id="2.60.410.10">
    <property type="entry name" value="D-Ala-D-Ala carboxypeptidase, C-terminal domain"/>
    <property type="match status" value="1"/>
</dbReference>
<evidence type="ECO:0000256" key="9">
    <source>
        <dbReference type="ARBA" id="ARBA00022960"/>
    </source>
</evidence>
<evidence type="ECO:0000256" key="8">
    <source>
        <dbReference type="ARBA" id="ARBA00022801"/>
    </source>
</evidence>
<evidence type="ECO:0000256" key="4">
    <source>
        <dbReference type="ARBA" id="ARBA00012448"/>
    </source>
</evidence>
<evidence type="ECO:0000256" key="13">
    <source>
        <dbReference type="RuleBase" id="RU004016"/>
    </source>
</evidence>
<keyword evidence="7" id="KW-0732">Signal</keyword>
<dbReference type="SUPFAM" id="SSF69189">
    <property type="entry name" value="Penicillin-binding protein associated domain"/>
    <property type="match status" value="1"/>
</dbReference>
<dbReference type="Gene3D" id="3.40.710.10">
    <property type="entry name" value="DD-peptidase/beta-lactamase superfamily"/>
    <property type="match status" value="1"/>
</dbReference>
<evidence type="ECO:0000256" key="2">
    <source>
        <dbReference type="ARBA" id="ARBA00004752"/>
    </source>
</evidence>
<comment type="caution">
    <text evidence="15">The sequence shown here is derived from an EMBL/GenBank/DDBJ whole genome shotgun (WGS) entry which is preliminary data.</text>
</comment>
<dbReference type="Pfam" id="PF07943">
    <property type="entry name" value="PBP5_C"/>
    <property type="match status" value="1"/>
</dbReference>
<keyword evidence="8" id="KW-0378">Hydrolase</keyword>
<evidence type="ECO:0000256" key="3">
    <source>
        <dbReference type="ARBA" id="ARBA00007164"/>
    </source>
</evidence>
<evidence type="ECO:0000313" key="16">
    <source>
        <dbReference type="Proteomes" id="UP001524435"/>
    </source>
</evidence>
<dbReference type="InterPro" id="IPR012907">
    <property type="entry name" value="Peptidase_S11_C"/>
</dbReference>
<dbReference type="InterPro" id="IPR001967">
    <property type="entry name" value="Peptidase_S11_N"/>
</dbReference>
<protein>
    <recommendedName>
        <fullName evidence="4">serine-type D-Ala-D-Ala carboxypeptidase</fullName>
        <ecNumber evidence="4">3.4.16.4</ecNumber>
    </recommendedName>
</protein>
<dbReference type="Pfam" id="PF00768">
    <property type="entry name" value="Peptidase_S11"/>
    <property type="match status" value="1"/>
</dbReference>
<keyword evidence="6" id="KW-0645">Protease</keyword>
<dbReference type="EC" id="3.4.16.4" evidence="4"/>
<proteinExistence type="inferred from homology"/>
<dbReference type="RefSeq" id="WP_102266454.1">
    <property type="nucleotide sequence ID" value="NZ_JANGCH010000004.1"/>
</dbReference>
<dbReference type="InterPro" id="IPR037167">
    <property type="entry name" value="Peptidase_S11_C_sf"/>
</dbReference>
<keyword evidence="9" id="KW-0133">Cell shape</keyword>
<name>A0ABT1SK30_9FIRM</name>
<feature type="domain" description="Peptidase S11 D-Ala-D-Ala carboxypeptidase A C-terminal" evidence="14">
    <location>
        <begin position="281"/>
        <end position="373"/>
    </location>
</feature>
<evidence type="ECO:0000256" key="11">
    <source>
        <dbReference type="ARBA" id="ARBA00023316"/>
    </source>
</evidence>
<comment type="similarity">
    <text evidence="3 13">Belongs to the peptidase S11 family.</text>
</comment>
<evidence type="ECO:0000313" key="15">
    <source>
        <dbReference type="EMBL" id="MCQ5121477.1"/>
    </source>
</evidence>
<dbReference type="EMBL" id="JANGCH010000004">
    <property type="protein sequence ID" value="MCQ5121477.1"/>
    <property type="molecule type" value="Genomic_DNA"/>
</dbReference>
<organism evidence="15 16">
    <name type="scientific">Massilicoli timonensis</name>
    <dbReference type="NCBI Taxonomy" id="2015901"/>
    <lineage>
        <taxon>Bacteria</taxon>
        <taxon>Bacillati</taxon>
        <taxon>Bacillota</taxon>
        <taxon>Erysipelotrichia</taxon>
        <taxon>Erysipelotrichales</taxon>
        <taxon>Erysipelotrichaceae</taxon>
        <taxon>Massilicoli</taxon>
    </lineage>
</organism>
<keyword evidence="5 15" id="KW-0121">Carboxypeptidase</keyword>
<evidence type="ECO:0000256" key="1">
    <source>
        <dbReference type="ARBA" id="ARBA00003217"/>
    </source>
</evidence>
<evidence type="ECO:0000256" key="7">
    <source>
        <dbReference type="ARBA" id="ARBA00022729"/>
    </source>
</evidence>
<dbReference type="InterPro" id="IPR012338">
    <property type="entry name" value="Beta-lactam/transpept-like"/>
</dbReference>
<dbReference type="Proteomes" id="UP001524435">
    <property type="component" value="Unassembled WGS sequence"/>
</dbReference>
<evidence type="ECO:0000259" key="14">
    <source>
        <dbReference type="SMART" id="SM00936"/>
    </source>
</evidence>
<reference evidence="15 16" key="1">
    <citation type="submission" date="2022-06" db="EMBL/GenBank/DDBJ databases">
        <title>Isolation of gut microbiota from human fecal samples.</title>
        <authorList>
            <person name="Pamer E.G."/>
            <person name="Barat B."/>
            <person name="Waligurski E."/>
            <person name="Medina S."/>
            <person name="Paddock L."/>
            <person name="Mostad J."/>
        </authorList>
    </citation>
    <scope>NUCLEOTIDE SEQUENCE [LARGE SCALE GENOMIC DNA]</scope>
    <source>
        <strain evidence="15 16">DFI.6.1</strain>
    </source>
</reference>
<comment type="function">
    <text evidence="1">Removes C-terminal D-alanyl residues from sugar-peptide cell wall precursors.</text>
</comment>
<dbReference type="PANTHER" id="PTHR21581:SF6">
    <property type="entry name" value="TRAFFICKING PROTEIN PARTICLE COMPLEX SUBUNIT 12"/>
    <property type="match status" value="1"/>
</dbReference>
<comment type="pathway">
    <text evidence="2">Cell wall biogenesis; peptidoglycan biosynthesis.</text>
</comment>